<gene>
    <name evidence="3" type="ORF">B0T14DRAFT_425239</name>
</gene>
<evidence type="ECO:0000313" key="3">
    <source>
        <dbReference type="EMBL" id="KAK0623546.1"/>
    </source>
</evidence>
<evidence type="ECO:0000259" key="2">
    <source>
        <dbReference type="Pfam" id="PF21762"/>
    </source>
</evidence>
<protein>
    <recommendedName>
        <fullName evidence="2">Gfd2/YDR514C-like C-terminal domain-containing protein</fullName>
    </recommendedName>
</protein>
<sequence>MKMRSIDWKETGLKCGDVSGELEPFCPWKLVTNYCDTFVGKVNGEKARRFFTLEGLHENRVWDLYYIHRPDAPNSDPLLFIPTHQFEHLLEYVNKKLGIFLSIPGGANSEKFERTFGLGGTPRPRFLGRSTSEEVFRDLTEEFPPYHPDDNLEKATHLGREFFLEVLQSITNMKNKKKKSEKARVKRLNTHRAWGRSSKRIQRYLGLRQAKHLAKTSHVAGNEAQTLDLDRPLDTKPEGPVRFVAIDIEAYEHNQDLITEVGVAVLDAEKLAGVAPGEAGKNWHSLIKSRHFRVKENAWAVNKTHVHGCPEFFNFGDSEKVPLDHIPRLLQQIIDDAEAKPGETTVGGRRPVVLVFHESAADMKYLRTLGYNLFNAPNVIEIADTRELNSFNTRNHNSTGLGGILQRLGLYTQHLHNAGNDATYTLQALISLAVERRLYSLASKAGEETSTHVPFSELRKGEGWSSGGEDSDGGAPVAPALDYDDVAYQGDW</sequence>
<accession>A0AA39WXV9</accession>
<dbReference type="EMBL" id="JAULSU010000003">
    <property type="protein sequence ID" value="KAK0623546.1"/>
    <property type="molecule type" value="Genomic_DNA"/>
</dbReference>
<dbReference type="SUPFAM" id="SSF53098">
    <property type="entry name" value="Ribonuclease H-like"/>
    <property type="match status" value="1"/>
</dbReference>
<feature type="domain" description="Gfd2/YDR514C-like C-terminal" evidence="2">
    <location>
        <begin position="243"/>
        <end position="431"/>
    </location>
</feature>
<comment type="caution">
    <text evidence="3">The sequence shown here is derived from an EMBL/GenBank/DDBJ whole genome shotgun (WGS) entry which is preliminary data.</text>
</comment>
<keyword evidence="4" id="KW-1185">Reference proteome</keyword>
<dbReference type="InterPro" id="IPR036397">
    <property type="entry name" value="RNaseH_sf"/>
</dbReference>
<evidence type="ECO:0000256" key="1">
    <source>
        <dbReference type="SAM" id="MobiDB-lite"/>
    </source>
</evidence>
<organism evidence="3 4">
    <name type="scientific">Immersiella caudata</name>
    <dbReference type="NCBI Taxonomy" id="314043"/>
    <lineage>
        <taxon>Eukaryota</taxon>
        <taxon>Fungi</taxon>
        <taxon>Dikarya</taxon>
        <taxon>Ascomycota</taxon>
        <taxon>Pezizomycotina</taxon>
        <taxon>Sordariomycetes</taxon>
        <taxon>Sordariomycetidae</taxon>
        <taxon>Sordariales</taxon>
        <taxon>Lasiosphaeriaceae</taxon>
        <taxon>Immersiella</taxon>
    </lineage>
</organism>
<dbReference type="GO" id="GO:0005634">
    <property type="term" value="C:nucleus"/>
    <property type="evidence" value="ECO:0007669"/>
    <property type="project" value="TreeGrafter"/>
</dbReference>
<dbReference type="AlphaFoldDB" id="A0AA39WXV9"/>
<dbReference type="PANTHER" id="PTHR28083">
    <property type="entry name" value="GOOD FOR FULL DBP5 ACTIVITY PROTEIN 2"/>
    <property type="match status" value="1"/>
</dbReference>
<dbReference type="GO" id="GO:0003676">
    <property type="term" value="F:nucleic acid binding"/>
    <property type="evidence" value="ECO:0007669"/>
    <property type="project" value="InterPro"/>
</dbReference>
<name>A0AA39WXV9_9PEZI</name>
<dbReference type="InterPro" id="IPR048519">
    <property type="entry name" value="Gfd2/YDR514C-like_C"/>
</dbReference>
<dbReference type="PANTHER" id="PTHR28083:SF1">
    <property type="entry name" value="GOOD FOR FULL DBP5 ACTIVITY PROTEIN 2"/>
    <property type="match status" value="1"/>
</dbReference>
<feature type="region of interest" description="Disordered" evidence="1">
    <location>
        <begin position="450"/>
        <end position="492"/>
    </location>
</feature>
<dbReference type="Pfam" id="PF21762">
    <property type="entry name" value="DEDDh_C"/>
    <property type="match status" value="1"/>
</dbReference>
<dbReference type="Proteomes" id="UP001175000">
    <property type="component" value="Unassembled WGS sequence"/>
</dbReference>
<dbReference type="InterPro" id="IPR012337">
    <property type="entry name" value="RNaseH-like_sf"/>
</dbReference>
<dbReference type="InterPro" id="IPR040151">
    <property type="entry name" value="Gfd2/YDR514C-like"/>
</dbReference>
<reference evidence="3" key="1">
    <citation type="submission" date="2023-06" db="EMBL/GenBank/DDBJ databases">
        <title>Genome-scale phylogeny and comparative genomics of the fungal order Sordariales.</title>
        <authorList>
            <consortium name="Lawrence Berkeley National Laboratory"/>
            <person name="Hensen N."/>
            <person name="Bonometti L."/>
            <person name="Westerberg I."/>
            <person name="Brannstrom I.O."/>
            <person name="Guillou S."/>
            <person name="Cros-Aarteil S."/>
            <person name="Calhoun S."/>
            <person name="Haridas S."/>
            <person name="Kuo A."/>
            <person name="Mondo S."/>
            <person name="Pangilinan J."/>
            <person name="Riley R."/>
            <person name="Labutti K."/>
            <person name="Andreopoulos B."/>
            <person name="Lipzen A."/>
            <person name="Chen C."/>
            <person name="Yanf M."/>
            <person name="Daum C."/>
            <person name="Ng V."/>
            <person name="Clum A."/>
            <person name="Steindorff A."/>
            <person name="Ohm R."/>
            <person name="Martin F."/>
            <person name="Silar P."/>
            <person name="Natvig D."/>
            <person name="Lalanne C."/>
            <person name="Gautier V."/>
            <person name="Ament-Velasquez S.L."/>
            <person name="Kruys A."/>
            <person name="Hutchinson M.I."/>
            <person name="Powell A.J."/>
            <person name="Barry K."/>
            <person name="Miller A.N."/>
            <person name="Grigoriev I.V."/>
            <person name="Debuchy R."/>
            <person name="Gladieux P."/>
            <person name="Thoren M.H."/>
            <person name="Johannesson H."/>
        </authorList>
    </citation>
    <scope>NUCLEOTIDE SEQUENCE</scope>
    <source>
        <strain evidence="3">CBS 606.72</strain>
    </source>
</reference>
<proteinExistence type="predicted"/>
<dbReference type="Gene3D" id="3.30.420.10">
    <property type="entry name" value="Ribonuclease H-like superfamily/Ribonuclease H"/>
    <property type="match status" value="1"/>
</dbReference>
<evidence type="ECO:0000313" key="4">
    <source>
        <dbReference type="Proteomes" id="UP001175000"/>
    </source>
</evidence>